<comment type="caution">
    <text evidence="3">The sequence shown here is derived from an EMBL/GenBank/DDBJ whole genome shotgun (WGS) entry which is preliminary data.</text>
</comment>
<feature type="compositionally biased region" description="Basic residues" evidence="1">
    <location>
        <begin position="205"/>
        <end position="214"/>
    </location>
</feature>
<sequence>MEPSSTSLPQLSSYLPTSSSDTRASSTTTTGINSSMGIKKRRNSIEGAFLAVSPSLPTPHHLENEQLKRKHTSLEVSVDVEDKGSKAMPFSRLISIYHAQEQGSPLVISKGFSFSSTTSSQDGDIANVETTSYFASQPATPRRERTSRYLSESDRREIITRIDAGEKQVALAREFSVSRAAICNLYKNRWEVLTRGIRNSESKHPKSKRSRSKRSSSQLTPQPAASDESSTAAPEPITVYPDVSTISIDTKESPRDNKDASRVEGSVRRPREELRRHSSLSSVAAEAETDSTQRDRSKPRHQMGHHQPSPDRRSSFEEVASSPVTSRPDESINTSVFQQRATRLVRLLIEEALTCLPHEHVQIKNQFGDVCHATKSLDERGICGVSMEDKGMVLLRAFSTISPTSPTGVVSIHARTSDDKNRDDGMWASIHAQLPPVSSRQAVLLLDIQCATGNDACAVLHHLVHEMQISAKSIYFVTVISSFEVFKLCFGTFQVSPELCLYCATKLVLGLKHHLFRTDVTLIVAQVDTELDADQRIRPGIGDFMQRFWNVHSDPSAP</sequence>
<keyword evidence="4" id="KW-1185">Reference proteome</keyword>
<reference evidence="3 4" key="1">
    <citation type="submission" date="2018-01" db="EMBL/GenBank/DDBJ databases">
        <title>Draft genome of the strawberry crown rot pathogen Phytophthora cactorum.</title>
        <authorList>
            <person name="Armitage A.D."/>
            <person name="Lysoe E."/>
            <person name="Nellist C.F."/>
            <person name="Harrison R.J."/>
            <person name="Brurberg M.B."/>
        </authorList>
    </citation>
    <scope>NUCLEOTIDE SEQUENCE [LARGE SCALE GENOMIC DNA]</scope>
    <source>
        <strain evidence="3 4">10300</strain>
    </source>
</reference>
<dbReference type="SUPFAM" id="SSF46689">
    <property type="entry name" value="Homeodomain-like"/>
    <property type="match status" value="1"/>
</dbReference>
<dbReference type="InterPro" id="IPR000836">
    <property type="entry name" value="PRTase_dom"/>
</dbReference>
<feature type="domain" description="Phosphoribosyltransferase" evidence="2">
    <location>
        <begin position="329"/>
        <end position="550"/>
    </location>
</feature>
<evidence type="ECO:0000313" key="4">
    <source>
        <dbReference type="Proteomes" id="UP000251314"/>
    </source>
</evidence>
<accession>A0A329RSR2</accession>
<dbReference type="Pfam" id="PF14681">
    <property type="entry name" value="UPRTase"/>
    <property type="match status" value="1"/>
</dbReference>
<dbReference type="EMBL" id="MJFZ01000540">
    <property type="protein sequence ID" value="RAW27754.1"/>
    <property type="molecule type" value="Genomic_DNA"/>
</dbReference>
<feature type="compositionally biased region" description="Low complexity" evidence="1">
    <location>
        <begin position="17"/>
        <end position="30"/>
    </location>
</feature>
<dbReference type="InterPro" id="IPR009057">
    <property type="entry name" value="Homeodomain-like_sf"/>
</dbReference>
<evidence type="ECO:0000256" key="1">
    <source>
        <dbReference type="SAM" id="MobiDB-lite"/>
    </source>
</evidence>
<feature type="compositionally biased region" description="Basic and acidic residues" evidence="1">
    <location>
        <begin position="249"/>
        <end position="276"/>
    </location>
</feature>
<gene>
    <name evidence="3" type="ORF">PC110_g15850</name>
</gene>
<dbReference type="AlphaFoldDB" id="A0A329RSR2"/>
<feature type="compositionally biased region" description="Polar residues" evidence="1">
    <location>
        <begin position="218"/>
        <end position="232"/>
    </location>
</feature>
<dbReference type="SUPFAM" id="SSF53271">
    <property type="entry name" value="PRTase-like"/>
    <property type="match status" value="1"/>
</dbReference>
<evidence type="ECO:0000259" key="2">
    <source>
        <dbReference type="Pfam" id="PF14681"/>
    </source>
</evidence>
<feature type="compositionally biased region" description="Polar residues" evidence="1">
    <location>
        <begin position="1"/>
        <end position="16"/>
    </location>
</feature>
<name>A0A329RSR2_9STRA</name>
<feature type="region of interest" description="Disordered" evidence="1">
    <location>
        <begin position="1"/>
        <end position="39"/>
    </location>
</feature>
<protein>
    <recommendedName>
        <fullName evidence="2">Phosphoribosyltransferase domain-containing protein</fullName>
    </recommendedName>
</protein>
<dbReference type="STRING" id="29920.A0A329RSR2"/>
<dbReference type="Gene3D" id="3.40.50.2020">
    <property type="match status" value="1"/>
</dbReference>
<dbReference type="Proteomes" id="UP000251314">
    <property type="component" value="Unassembled WGS sequence"/>
</dbReference>
<feature type="region of interest" description="Disordered" evidence="1">
    <location>
        <begin position="200"/>
        <end position="333"/>
    </location>
</feature>
<proteinExistence type="predicted"/>
<dbReference type="VEuPathDB" id="FungiDB:PC110_g15850"/>
<dbReference type="InterPro" id="IPR029057">
    <property type="entry name" value="PRTase-like"/>
</dbReference>
<dbReference type="Gene3D" id="1.10.10.60">
    <property type="entry name" value="Homeodomain-like"/>
    <property type="match status" value="1"/>
</dbReference>
<evidence type="ECO:0000313" key="3">
    <source>
        <dbReference type="EMBL" id="RAW27754.1"/>
    </source>
</evidence>
<organism evidence="3 4">
    <name type="scientific">Phytophthora cactorum</name>
    <dbReference type="NCBI Taxonomy" id="29920"/>
    <lineage>
        <taxon>Eukaryota</taxon>
        <taxon>Sar</taxon>
        <taxon>Stramenopiles</taxon>
        <taxon>Oomycota</taxon>
        <taxon>Peronosporomycetes</taxon>
        <taxon>Peronosporales</taxon>
        <taxon>Peronosporaceae</taxon>
        <taxon>Phytophthora</taxon>
    </lineage>
</organism>
<dbReference type="OrthoDB" id="106623at2759"/>